<name>A0A6G4U9P1_9ACTN</name>
<keyword evidence="5" id="KW-1185">Reference proteome</keyword>
<keyword evidence="1 4" id="KW-0808">Transferase</keyword>
<evidence type="ECO:0000256" key="2">
    <source>
        <dbReference type="ARBA" id="ARBA00023315"/>
    </source>
</evidence>
<dbReference type="Gene3D" id="3.40.630.30">
    <property type="match status" value="1"/>
</dbReference>
<accession>A0A6G4U9P1</accession>
<evidence type="ECO:0000313" key="4">
    <source>
        <dbReference type="EMBL" id="NGN68406.1"/>
    </source>
</evidence>
<comment type="caution">
    <text evidence="4">The sequence shown here is derived from an EMBL/GenBank/DDBJ whole genome shotgun (WGS) entry which is preliminary data.</text>
</comment>
<evidence type="ECO:0000256" key="1">
    <source>
        <dbReference type="ARBA" id="ARBA00022679"/>
    </source>
</evidence>
<evidence type="ECO:0000313" key="5">
    <source>
        <dbReference type="Proteomes" id="UP000481583"/>
    </source>
</evidence>
<feature type="domain" description="N-acetyltransferase" evidence="3">
    <location>
        <begin position="3"/>
        <end position="151"/>
    </location>
</feature>
<dbReference type="PROSITE" id="PS51186">
    <property type="entry name" value="GNAT"/>
    <property type="match status" value="1"/>
</dbReference>
<dbReference type="CDD" id="cd04301">
    <property type="entry name" value="NAT_SF"/>
    <property type="match status" value="1"/>
</dbReference>
<dbReference type="Pfam" id="PF00583">
    <property type="entry name" value="Acetyltransf_1"/>
    <property type="match status" value="2"/>
</dbReference>
<dbReference type="AlphaFoldDB" id="A0A6G4U9P1"/>
<protein>
    <submittedName>
        <fullName evidence="4">GNAT family N-acetyltransferase</fullName>
    </submittedName>
</protein>
<organism evidence="4 5">
    <name type="scientific">Streptomyces coryli</name>
    <dbReference type="NCBI Taxonomy" id="1128680"/>
    <lineage>
        <taxon>Bacteria</taxon>
        <taxon>Bacillati</taxon>
        <taxon>Actinomycetota</taxon>
        <taxon>Actinomycetes</taxon>
        <taxon>Kitasatosporales</taxon>
        <taxon>Streptomycetaceae</taxon>
        <taxon>Streptomyces</taxon>
    </lineage>
</organism>
<dbReference type="InterPro" id="IPR016181">
    <property type="entry name" value="Acyl_CoA_acyltransferase"/>
</dbReference>
<dbReference type="InterPro" id="IPR050832">
    <property type="entry name" value="Bact_Acetyltransf"/>
</dbReference>
<dbReference type="EMBL" id="JAAKZV010000202">
    <property type="protein sequence ID" value="NGN68406.1"/>
    <property type="molecule type" value="Genomic_DNA"/>
</dbReference>
<dbReference type="RefSeq" id="WP_165242324.1">
    <property type="nucleotide sequence ID" value="NZ_JAAKZV010000202.1"/>
</dbReference>
<dbReference type="GO" id="GO:0016747">
    <property type="term" value="F:acyltransferase activity, transferring groups other than amino-acyl groups"/>
    <property type="evidence" value="ECO:0007669"/>
    <property type="project" value="InterPro"/>
</dbReference>
<dbReference type="Proteomes" id="UP000481583">
    <property type="component" value="Unassembled WGS sequence"/>
</dbReference>
<dbReference type="PANTHER" id="PTHR43877">
    <property type="entry name" value="AMINOALKYLPHOSPHONATE N-ACETYLTRANSFERASE-RELATED-RELATED"/>
    <property type="match status" value="1"/>
</dbReference>
<evidence type="ECO:0000259" key="3">
    <source>
        <dbReference type="PROSITE" id="PS51186"/>
    </source>
</evidence>
<proteinExistence type="predicted"/>
<sequence length="305" mass="33309">MSLQIRDFRPEDAAAVAEVRRAAVPMVITAEGIMWRWRSAPEAMRLRLLVAELDGQVVGEVPAMLAHESSTPGQGMAHTHVHPDFRRRGAGSALLAEAEKHLAAVGATTVFAYTDDEPGALAFAERHGYRRTRRSHFLGLDLTTAELPPLADPPPGITLHPASALAADPRTLYEADAETTQDEPADITVDRMGYDDWLQTTWRGPELDKDLTTVVMSGTEVVAFTLAYTDGRGRYMSGGTGCRRTHRGRGLAKLVKNASLHRARETGITKALTGNDETNSPMLAINTWLGYHPTSAEWTCVRELS</sequence>
<dbReference type="PANTHER" id="PTHR43877:SF1">
    <property type="entry name" value="ACETYLTRANSFERASE"/>
    <property type="match status" value="1"/>
</dbReference>
<dbReference type="InterPro" id="IPR000182">
    <property type="entry name" value="GNAT_dom"/>
</dbReference>
<reference evidence="4 5" key="1">
    <citation type="submission" date="2020-02" db="EMBL/GenBank/DDBJ databases">
        <title>Whole-genome analyses of novel actinobacteria.</title>
        <authorList>
            <person name="Sahin N."/>
        </authorList>
    </citation>
    <scope>NUCLEOTIDE SEQUENCE [LARGE SCALE GENOMIC DNA]</scope>
    <source>
        <strain evidence="4 5">A7024</strain>
    </source>
</reference>
<dbReference type="SUPFAM" id="SSF55729">
    <property type="entry name" value="Acyl-CoA N-acyltransferases (Nat)"/>
    <property type="match status" value="2"/>
</dbReference>
<keyword evidence="2" id="KW-0012">Acyltransferase</keyword>
<gene>
    <name evidence="4" type="ORF">G5C51_31475</name>
</gene>